<protein>
    <submittedName>
        <fullName evidence="2">DnaJ homolog subfamily C member 16</fullName>
    </submittedName>
</protein>
<organism evidence="1 2">
    <name type="scientific">Panagrolaimus sp. PS1159</name>
    <dbReference type="NCBI Taxonomy" id="55785"/>
    <lineage>
        <taxon>Eukaryota</taxon>
        <taxon>Metazoa</taxon>
        <taxon>Ecdysozoa</taxon>
        <taxon>Nematoda</taxon>
        <taxon>Chromadorea</taxon>
        <taxon>Rhabditida</taxon>
        <taxon>Tylenchina</taxon>
        <taxon>Panagrolaimomorpha</taxon>
        <taxon>Panagrolaimoidea</taxon>
        <taxon>Panagrolaimidae</taxon>
        <taxon>Panagrolaimus</taxon>
    </lineage>
</organism>
<name>A0AC35F9Q3_9BILA</name>
<evidence type="ECO:0000313" key="2">
    <source>
        <dbReference type="WBParaSite" id="PS1159_v2.g14563.t4"/>
    </source>
</evidence>
<accession>A0AC35F9Q3</accession>
<dbReference type="Proteomes" id="UP000887580">
    <property type="component" value="Unplaced"/>
</dbReference>
<evidence type="ECO:0000313" key="1">
    <source>
        <dbReference type="Proteomes" id="UP000887580"/>
    </source>
</evidence>
<sequence>MRLLSLSPSFLIIYFGLFIPFIFAVDYYELLGVSKDADDRTIRKAFKKLAILKHPDKNKLAILKHPDKNKDDPKAHEEFVIINRAYEVLKDEELRKKYDQWGEEGLKDDFQGGNQQYQSYQFYRDNFGIYDDDQEIVTLSRSDFQQSVIDSGDLWFVNFYSTFCSHCHDLAPTWREFAREMEGVVRIGAVNCAEDPMLCQSQNVMGYPSLVLYPNNLFYQGPRTLKGLTDFVMQKIVAEIHRITFKNYLSLSTEWEKYAPFPWVIDFCEDEESCLSKTNRRKLASMLNGLANVGYVTCPEHKRDLLCKKLRDNGIAFYPAGQLMKEQEHEIDSFDPKEIYSAVLNLLPEWNELSDEEYEKILEGNDETTLLRFFDGSKEAEDLSVERELKKLPMMFPDITTKRVDYLSVERELKKLPMMFPDITTKRVDCSKMTDICSELNLKTEDLPKFILFK</sequence>
<dbReference type="WBParaSite" id="PS1159_v2.g14563.t4">
    <property type="protein sequence ID" value="PS1159_v2.g14563.t4"/>
    <property type="gene ID" value="PS1159_v2.g14563"/>
</dbReference>
<reference evidence="2" key="1">
    <citation type="submission" date="2022-11" db="UniProtKB">
        <authorList>
            <consortium name="WormBaseParasite"/>
        </authorList>
    </citation>
    <scope>IDENTIFICATION</scope>
</reference>
<proteinExistence type="predicted"/>